<gene>
    <name evidence="1" type="ORF">CEUSTIGMA_g3965.t1</name>
</gene>
<protein>
    <submittedName>
        <fullName evidence="1">Uncharacterized protein</fullName>
    </submittedName>
</protein>
<reference evidence="1 2" key="1">
    <citation type="submission" date="2017-08" db="EMBL/GenBank/DDBJ databases">
        <title>Acidophilic green algal genome provides insights into adaptation to an acidic environment.</title>
        <authorList>
            <person name="Hirooka S."/>
            <person name="Hirose Y."/>
            <person name="Kanesaki Y."/>
            <person name="Higuchi S."/>
            <person name="Fujiwara T."/>
            <person name="Onuma R."/>
            <person name="Era A."/>
            <person name="Ohbayashi R."/>
            <person name="Uzuka A."/>
            <person name="Nozaki H."/>
            <person name="Yoshikawa H."/>
            <person name="Miyagishima S.Y."/>
        </authorList>
    </citation>
    <scope>NUCLEOTIDE SEQUENCE [LARGE SCALE GENOMIC DNA]</scope>
    <source>
        <strain evidence="1 2">NIES-2499</strain>
    </source>
</reference>
<proteinExistence type="predicted"/>
<comment type="caution">
    <text evidence="1">The sequence shown here is derived from an EMBL/GenBank/DDBJ whole genome shotgun (WGS) entry which is preliminary data.</text>
</comment>
<dbReference type="EMBL" id="BEGY01000018">
    <property type="protein sequence ID" value="GAX76519.1"/>
    <property type="molecule type" value="Genomic_DNA"/>
</dbReference>
<dbReference type="AlphaFoldDB" id="A0A250X0R5"/>
<sequence>MREKIIGQQEGKGVASHRCSMPIQNDKSSLHKIQIQIELYERLLLLGNFSEVSEGVGLLVPQLYNHVNVTEQCKLLEIRLLFITIQAFIGCQRVEDLKELLLSTLGLLMNVPCKAFILWQLLLVDAGHARDAKVLLEQRLEQLLSPPASISHHSENVSMKNNPTFPSQLQQQHLREVDEKLEVDIKACSTCYVIDVLCDGLKDYDTAEHWLKNQQDITGRDQHSGVEHEPVSSLSKRYLSASEVKGLLSKVEAKKGVDATRKPASPFPPEMKPLPLATASATEVGVSMKSDPSVAGGSISRAGDDVSNASLKSVMMSALLQQPSAIMGGSGFFTMMGDIPLQHEEDPIAKVSDTLRQGSTGVSPLLIQGSSKKQYSSSLSAVVIRLIHLFTSRTRSFGFFFFDQMRRGIAVDGGGYQAWKSALLALVSCALTLALVIESKTIASATKAWWRQLRLALRLLMHELLSMGLTLNLNPIRNGYSPVSSR</sequence>
<evidence type="ECO:0000313" key="1">
    <source>
        <dbReference type="EMBL" id="GAX76519.1"/>
    </source>
</evidence>
<name>A0A250X0R5_9CHLO</name>
<accession>A0A250X0R5</accession>
<organism evidence="1 2">
    <name type="scientific">Chlamydomonas eustigma</name>
    <dbReference type="NCBI Taxonomy" id="1157962"/>
    <lineage>
        <taxon>Eukaryota</taxon>
        <taxon>Viridiplantae</taxon>
        <taxon>Chlorophyta</taxon>
        <taxon>core chlorophytes</taxon>
        <taxon>Chlorophyceae</taxon>
        <taxon>CS clade</taxon>
        <taxon>Chlamydomonadales</taxon>
        <taxon>Chlamydomonadaceae</taxon>
        <taxon>Chlamydomonas</taxon>
    </lineage>
</organism>
<dbReference type="Proteomes" id="UP000232323">
    <property type="component" value="Unassembled WGS sequence"/>
</dbReference>
<keyword evidence="2" id="KW-1185">Reference proteome</keyword>
<evidence type="ECO:0000313" key="2">
    <source>
        <dbReference type="Proteomes" id="UP000232323"/>
    </source>
</evidence>